<proteinExistence type="inferred from homology"/>
<name>A0A368VUF0_9BACL</name>
<dbReference type="SUPFAM" id="SSF46785">
    <property type="entry name" value="Winged helix' DNA-binding domain"/>
    <property type="match status" value="1"/>
</dbReference>
<organism evidence="6 7">
    <name type="scientific">Paenibacillus prosopidis</name>
    <dbReference type="NCBI Taxonomy" id="630520"/>
    <lineage>
        <taxon>Bacteria</taxon>
        <taxon>Bacillati</taxon>
        <taxon>Bacillota</taxon>
        <taxon>Bacilli</taxon>
        <taxon>Bacillales</taxon>
        <taxon>Paenibacillaceae</taxon>
        <taxon>Paenibacillus</taxon>
    </lineage>
</organism>
<dbReference type="InterPro" id="IPR036390">
    <property type="entry name" value="WH_DNA-bd_sf"/>
</dbReference>
<dbReference type="FunFam" id="1.10.10.10:FF:000001">
    <property type="entry name" value="LysR family transcriptional regulator"/>
    <property type="match status" value="1"/>
</dbReference>
<evidence type="ECO:0000256" key="3">
    <source>
        <dbReference type="ARBA" id="ARBA00023125"/>
    </source>
</evidence>
<reference evidence="6 7" key="1">
    <citation type="submission" date="2018-07" db="EMBL/GenBank/DDBJ databases">
        <title>Genomic Encyclopedia of Type Strains, Phase III (KMG-III): the genomes of soil and plant-associated and newly described type strains.</title>
        <authorList>
            <person name="Whitman W."/>
        </authorList>
    </citation>
    <scope>NUCLEOTIDE SEQUENCE [LARGE SCALE GENOMIC DNA]</scope>
    <source>
        <strain evidence="6 7">CECT 7506</strain>
    </source>
</reference>
<keyword evidence="3 6" id="KW-0238">DNA-binding</keyword>
<dbReference type="AlphaFoldDB" id="A0A368VUF0"/>
<dbReference type="Gene3D" id="1.10.10.10">
    <property type="entry name" value="Winged helix-like DNA-binding domain superfamily/Winged helix DNA-binding domain"/>
    <property type="match status" value="1"/>
</dbReference>
<dbReference type="SUPFAM" id="SSF53850">
    <property type="entry name" value="Periplasmic binding protein-like II"/>
    <property type="match status" value="1"/>
</dbReference>
<dbReference type="InterPro" id="IPR000847">
    <property type="entry name" value="LysR_HTH_N"/>
</dbReference>
<gene>
    <name evidence="6" type="ORF">DFP97_11021</name>
</gene>
<dbReference type="Proteomes" id="UP000252415">
    <property type="component" value="Unassembled WGS sequence"/>
</dbReference>
<comment type="similarity">
    <text evidence="1">Belongs to the LysR transcriptional regulatory family.</text>
</comment>
<evidence type="ECO:0000313" key="7">
    <source>
        <dbReference type="Proteomes" id="UP000252415"/>
    </source>
</evidence>
<dbReference type="PROSITE" id="PS50931">
    <property type="entry name" value="HTH_LYSR"/>
    <property type="match status" value="1"/>
</dbReference>
<dbReference type="InterPro" id="IPR050950">
    <property type="entry name" value="HTH-type_LysR_regulators"/>
</dbReference>
<evidence type="ECO:0000313" key="6">
    <source>
        <dbReference type="EMBL" id="RCW45433.1"/>
    </source>
</evidence>
<evidence type="ECO:0000259" key="5">
    <source>
        <dbReference type="PROSITE" id="PS50931"/>
    </source>
</evidence>
<dbReference type="Pfam" id="PF03466">
    <property type="entry name" value="LysR_substrate"/>
    <property type="match status" value="1"/>
</dbReference>
<keyword evidence="2" id="KW-0805">Transcription regulation</keyword>
<dbReference type="GO" id="GO:0005829">
    <property type="term" value="C:cytosol"/>
    <property type="evidence" value="ECO:0007669"/>
    <property type="project" value="TreeGrafter"/>
</dbReference>
<dbReference type="InterPro" id="IPR036388">
    <property type="entry name" value="WH-like_DNA-bd_sf"/>
</dbReference>
<dbReference type="PANTHER" id="PTHR30419:SF28">
    <property type="entry name" value="HTH-TYPE TRANSCRIPTIONAL REGULATOR BSDA"/>
    <property type="match status" value="1"/>
</dbReference>
<keyword evidence="4" id="KW-0804">Transcription</keyword>
<dbReference type="GO" id="GO:0003700">
    <property type="term" value="F:DNA-binding transcription factor activity"/>
    <property type="evidence" value="ECO:0007669"/>
    <property type="project" value="InterPro"/>
</dbReference>
<accession>A0A368VUF0</accession>
<dbReference type="Gene3D" id="3.40.190.290">
    <property type="match status" value="1"/>
</dbReference>
<dbReference type="RefSeq" id="WP_114381285.1">
    <property type="nucleotide sequence ID" value="NZ_QPJD01000010.1"/>
</dbReference>
<feature type="domain" description="HTH lysR-type" evidence="5">
    <location>
        <begin position="1"/>
        <end position="58"/>
    </location>
</feature>
<dbReference type="InterPro" id="IPR005119">
    <property type="entry name" value="LysR_subst-bd"/>
</dbReference>
<dbReference type="PRINTS" id="PR00039">
    <property type="entry name" value="HTHLYSR"/>
</dbReference>
<dbReference type="PANTHER" id="PTHR30419">
    <property type="entry name" value="HTH-TYPE TRANSCRIPTIONAL REGULATOR YBHD"/>
    <property type="match status" value="1"/>
</dbReference>
<dbReference type="OrthoDB" id="9803735at2"/>
<dbReference type="EMBL" id="QPJD01000010">
    <property type="protein sequence ID" value="RCW45433.1"/>
    <property type="molecule type" value="Genomic_DNA"/>
</dbReference>
<protein>
    <submittedName>
        <fullName evidence="6">DNA-binding transcriptional LysR family regulator</fullName>
    </submittedName>
</protein>
<keyword evidence="7" id="KW-1185">Reference proteome</keyword>
<comment type="caution">
    <text evidence="6">The sequence shown here is derived from an EMBL/GenBank/DDBJ whole genome shotgun (WGS) entry which is preliminary data.</text>
</comment>
<evidence type="ECO:0000256" key="1">
    <source>
        <dbReference type="ARBA" id="ARBA00009437"/>
    </source>
</evidence>
<sequence length="306" mass="34178">MELLQLHYFRTVARLEHMTKAAQELHIAQPALSKTIARLEEDLGVPLFDRQGRQIRLNTFGKAFLAKAETALTALEEGRRELADLAGMERGSIHLAAPTLNRLSGLIGDFLTLHPEVQFHLAQASTEEMVQQLENGQIDFCFTALPIGRPGIHELPVLNEEVFLAVPPGHRLASRTSINLSEVADESFIGYKKENIFRKRDDEIFEKAGITPNIVCEINEPSAKASLIKAGLGIAFVGACNRSDEAPPLPFVLLHIDNPRCQSSFQLAWHEKHYLSKAACEFRDFAVQYFAGKRGQNPFDKNLIIK</sequence>
<dbReference type="Pfam" id="PF00126">
    <property type="entry name" value="HTH_1"/>
    <property type="match status" value="1"/>
</dbReference>
<evidence type="ECO:0000256" key="2">
    <source>
        <dbReference type="ARBA" id="ARBA00023015"/>
    </source>
</evidence>
<dbReference type="GO" id="GO:0003677">
    <property type="term" value="F:DNA binding"/>
    <property type="evidence" value="ECO:0007669"/>
    <property type="project" value="UniProtKB-KW"/>
</dbReference>
<evidence type="ECO:0000256" key="4">
    <source>
        <dbReference type="ARBA" id="ARBA00023163"/>
    </source>
</evidence>